<feature type="domain" description="FAD-binding FR-type" evidence="1">
    <location>
        <begin position="11"/>
        <end position="147"/>
    </location>
</feature>
<dbReference type="PANTHER" id="PTHR30157:SF0">
    <property type="entry name" value="NADPH-DEPENDENT FERRIC-CHELATE REDUCTASE"/>
    <property type="match status" value="1"/>
</dbReference>
<dbReference type="SUPFAM" id="SSF63380">
    <property type="entry name" value="Riboflavin synthase domain-like"/>
    <property type="match status" value="1"/>
</dbReference>
<dbReference type="Proteomes" id="UP000252770">
    <property type="component" value="Unassembled WGS sequence"/>
</dbReference>
<evidence type="ECO:0000259" key="1">
    <source>
        <dbReference type="PROSITE" id="PS51384"/>
    </source>
</evidence>
<dbReference type="PROSITE" id="PS51384">
    <property type="entry name" value="FAD_FR"/>
    <property type="match status" value="1"/>
</dbReference>
<accession>A0A367YV94</accession>
<dbReference type="InterPro" id="IPR039374">
    <property type="entry name" value="SIP_fam"/>
</dbReference>
<dbReference type="EMBL" id="QOUI01000005">
    <property type="protein sequence ID" value="RCK69784.1"/>
    <property type="molecule type" value="Genomic_DNA"/>
</dbReference>
<dbReference type="InterPro" id="IPR017927">
    <property type="entry name" value="FAD-bd_FR_type"/>
</dbReference>
<dbReference type="InterPro" id="IPR007037">
    <property type="entry name" value="SIP_rossman_dom"/>
</dbReference>
<dbReference type="Pfam" id="PF04954">
    <property type="entry name" value="SIP"/>
    <property type="match status" value="1"/>
</dbReference>
<dbReference type="GO" id="GO:0016491">
    <property type="term" value="F:oxidoreductase activity"/>
    <property type="evidence" value="ECO:0007669"/>
    <property type="project" value="InterPro"/>
</dbReference>
<dbReference type="CDD" id="cd06193">
    <property type="entry name" value="siderophore_interacting"/>
    <property type="match status" value="1"/>
</dbReference>
<dbReference type="PANTHER" id="PTHR30157">
    <property type="entry name" value="FERRIC REDUCTASE, NADPH-DEPENDENT"/>
    <property type="match status" value="1"/>
</dbReference>
<dbReference type="InterPro" id="IPR013113">
    <property type="entry name" value="SIP_FAD-bd"/>
</dbReference>
<organism evidence="2 3">
    <name type="scientific">Desertihabitans brevis</name>
    <dbReference type="NCBI Taxonomy" id="2268447"/>
    <lineage>
        <taxon>Bacteria</taxon>
        <taxon>Bacillati</taxon>
        <taxon>Actinomycetota</taxon>
        <taxon>Actinomycetes</taxon>
        <taxon>Propionibacteriales</taxon>
        <taxon>Propionibacteriaceae</taxon>
        <taxon>Desertihabitans</taxon>
    </lineage>
</organism>
<dbReference type="InterPro" id="IPR017938">
    <property type="entry name" value="Riboflavin_synthase-like_b-brl"/>
</dbReference>
<protein>
    <submittedName>
        <fullName evidence="2">Siderophore-interacting protein</fullName>
    </submittedName>
</protein>
<gene>
    <name evidence="2" type="ORF">DT076_10155</name>
</gene>
<reference evidence="2 3" key="1">
    <citation type="submission" date="2018-07" db="EMBL/GenBank/DDBJ databases">
        <title>Desertimonas flava gen. nov. sp. nov.</title>
        <authorList>
            <person name="Liu S."/>
        </authorList>
    </citation>
    <scope>NUCLEOTIDE SEQUENCE [LARGE SCALE GENOMIC DNA]</scope>
    <source>
        <strain evidence="2 3">16Sb5-5</strain>
    </source>
</reference>
<keyword evidence="3" id="KW-1185">Reference proteome</keyword>
<evidence type="ECO:0000313" key="3">
    <source>
        <dbReference type="Proteomes" id="UP000252770"/>
    </source>
</evidence>
<dbReference type="Gene3D" id="2.40.30.10">
    <property type="entry name" value="Translation factors"/>
    <property type="match status" value="1"/>
</dbReference>
<proteinExistence type="predicted"/>
<dbReference type="AlphaFoldDB" id="A0A367YV94"/>
<dbReference type="Pfam" id="PF08021">
    <property type="entry name" value="FAD_binding_9"/>
    <property type="match status" value="1"/>
</dbReference>
<name>A0A367YV94_9ACTN</name>
<dbReference type="Gene3D" id="3.40.50.80">
    <property type="entry name" value="Nucleotide-binding domain of ferredoxin-NADP reductase (FNR) module"/>
    <property type="match status" value="1"/>
</dbReference>
<evidence type="ECO:0000313" key="2">
    <source>
        <dbReference type="EMBL" id="RCK69784.1"/>
    </source>
</evidence>
<dbReference type="InterPro" id="IPR039261">
    <property type="entry name" value="FNR_nucleotide-bd"/>
</dbReference>
<dbReference type="RefSeq" id="WP_114126541.1">
    <property type="nucleotide sequence ID" value="NZ_QOUI01000005.1"/>
</dbReference>
<comment type="caution">
    <text evidence="2">The sequence shown here is derived from an EMBL/GenBank/DDBJ whole genome shotgun (WGS) entry which is preliminary data.</text>
</comment>
<sequence length="272" mass="28900">MAVSRTKPASQGLVHARVLDRHRVSPGFVRVVLGGDDLAAIEPMGHDHWVRFFLPAGEGSLERLPGSMGLLSYARYRALPAARRPVLRNYTIADLRHGDGGSQLDIDFAVHEAPDGQQPGPAIGWALGCCEGDPVALIDEGITFAPPADVASFLLVGDETALPGIAGILHSLPADARGTALLEVGSAEDVRELPAPAGVELRWLPRTDPHAVPGALALTAVQQLSTPDARCYAWVAGESALATGARRHLVQAGLAKDRITFVGYWRHGRAQY</sequence>